<evidence type="ECO:0000313" key="2">
    <source>
        <dbReference type="EMBL" id="MBP2418462.1"/>
    </source>
</evidence>
<reference evidence="2 3" key="1">
    <citation type="submission" date="2021-03" db="EMBL/GenBank/DDBJ databases">
        <title>Sequencing the genomes of 1000 actinobacteria strains.</title>
        <authorList>
            <person name="Klenk H.-P."/>
        </authorList>
    </citation>
    <scope>NUCLEOTIDE SEQUENCE [LARGE SCALE GENOMIC DNA]</scope>
    <source>
        <strain evidence="2 3">DSM 12936</strain>
    </source>
</reference>
<dbReference type="EMBL" id="JAGIOB010000001">
    <property type="protein sequence ID" value="MBP2418462.1"/>
    <property type="molecule type" value="Genomic_DNA"/>
</dbReference>
<protein>
    <submittedName>
        <fullName evidence="2">Uncharacterized protein</fullName>
    </submittedName>
</protein>
<feature type="chain" id="PRO_5045876262" evidence="1">
    <location>
        <begin position="24"/>
        <end position="171"/>
    </location>
</feature>
<keyword evidence="1" id="KW-0732">Signal</keyword>
<name>A0ABS4ZBM1_9ACTN</name>
<accession>A0ABS4ZBM1</accession>
<keyword evidence="3" id="KW-1185">Reference proteome</keyword>
<dbReference type="Proteomes" id="UP000758168">
    <property type="component" value="Unassembled WGS sequence"/>
</dbReference>
<proteinExistence type="predicted"/>
<evidence type="ECO:0000313" key="3">
    <source>
        <dbReference type="Proteomes" id="UP000758168"/>
    </source>
</evidence>
<sequence length="171" mass="18069">MPHRTARAAAVAAACLTATVALAPAAHAETRTFTDGGAHLTSVRVSHTATKVGVRAFVGPFDIGDHTTFWLDTDAGNSGPEYKADVWPNTEGPRLLRVGSFTSGGTAMDCDGFRATSDAFGPEEVALSIPRSCLGRPAEVRVAVRAFYAEDGGDVVDWGPELRSFYGWVAR</sequence>
<dbReference type="RefSeq" id="WP_210057970.1">
    <property type="nucleotide sequence ID" value="NZ_BAAAMH010000002.1"/>
</dbReference>
<organism evidence="2 3">
    <name type="scientific">Microlunatus capsulatus</name>
    <dbReference type="NCBI Taxonomy" id="99117"/>
    <lineage>
        <taxon>Bacteria</taxon>
        <taxon>Bacillati</taxon>
        <taxon>Actinomycetota</taxon>
        <taxon>Actinomycetes</taxon>
        <taxon>Propionibacteriales</taxon>
        <taxon>Propionibacteriaceae</taxon>
        <taxon>Microlunatus</taxon>
    </lineage>
</organism>
<evidence type="ECO:0000256" key="1">
    <source>
        <dbReference type="SAM" id="SignalP"/>
    </source>
</evidence>
<gene>
    <name evidence="2" type="ORF">JOF54_003384</name>
</gene>
<comment type="caution">
    <text evidence="2">The sequence shown here is derived from an EMBL/GenBank/DDBJ whole genome shotgun (WGS) entry which is preliminary data.</text>
</comment>
<feature type="signal peptide" evidence="1">
    <location>
        <begin position="1"/>
        <end position="23"/>
    </location>
</feature>